<dbReference type="RefSeq" id="WP_015205770.1">
    <property type="nucleotide sequence ID" value="NC_019757.1"/>
</dbReference>
<sequence length="51" mass="5736">MSSNRAQAAVKAEAVHKQNIQRSLEHRLQVARATGNEQLIRQLEVEMACYG</sequence>
<evidence type="ECO:0000313" key="2">
    <source>
        <dbReference type="Proteomes" id="UP000010475"/>
    </source>
</evidence>
<evidence type="ECO:0000313" key="1">
    <source>
        <dbReference type="EMBL" id="AFZ22511.1"/>
    </source>
</evidence>
<protein>
    <submittedName>
        <fullName evidence="1">Uncharacterized protein</fullName>
    </submittedName>
</protein>
<dbReference type="eggNOG" id="ENOG50339WV">
    <property type="taxonomic scope" value="Bacteria"/>
</dbReference>
<gene>
    <name evidence="1" type="ORF">Cylst_0134</name>
</gene>
<reference evidence="1 2" key="1">
    <citation type="submission" date="2012-06" db="EMBL/GenBank/DDBJ databases">
        <title>Finished chromosome of genome of Cylindrospermum stagnale PCC 7417.</title>
        <authorList>
            <consortium name="US DOE Joint Genome Institute"/>
            <person name="Gugger M."/>
            <person name="Coursin T."/>
            <person name="Rippka R."/>
            <person name="Tandeau De Marsac N."/>
            <person name="Huntemann M."/>
            <person name="Wei C.-L."/>
            <person name="Han J."/>
            <person name="Detter J.C."/>
            <person name="Han C."/>
            <person name="Tapia R."/>
            <person name="Chen A."/>
            <person name="Kyrpides N."/>
            <person name="Mavromatis K."/>
            <person name="Markowitz V."/>
            <person name="Szeto E."/>
            <person name="Ivanova N."/>
            <person name="Pagani I."/>
            <person name="Pati A."/>
            <person name="Goodwin L."/>
            <person name="Nordberg H.P."/>
            <person name="Cantor M.N."/>
            <person name="Hua S.X."/>
            <person name="Woyke T."/>
            <person name="Kerfeld C.A."/>
        </authorList>
    </citation>
    <scope>NUCLEOTIDE SEQUENCE [LARGE SCALE GENOMIC DNA]</scope>
    <source>
        <strain evidence="1 2">PCC 7417</strain>
    </source>
</reference>
<dbReference type="Proteomes" id="UP000010475">
    <property type="component" value="Chromosome"/>
</dbReference>
<accession>K9WRV1</accession>
<name>K9WRV1_9NOST</name>
<organism evidence="1 2">
    <name type="scientific">Cylindrospermum stagnale PCC 7417</name>
    <dbReference type="NCBI Taxonomy" id="56107"/>
    <lineage>
        <taxon>Bacteria</taxon>
        <taxon>Bacillati</taxon>
        <taxon>Cyanobacteriota</taxon>
        <taxon>Cyanophyceae</taxon>
        <taxon>Nostocales</taxon>
        <taxon>Nostocaceae</taxon>
        <taxon>Cylindrospermum</taxon>
    </lineage>
</organism>
<dbReference type="KEGG" id="csg:Cylst_0134"/>
<keyword evidence="2" id="KW-1185">Reference proteome</keyword>
<dbReference type="PATRIC" id="fig|56107.3.peg.151"/>
<dbReference type="EMBL" id="CP003642">
    <property type="protein sequence ID" value="AFZ22511.1"/>
    <property type="molecule type" value="Genomic_DNA"/>
</dbReference>
<proteinExistence type="predicted"/>
<dbReference type="HOGENOM" id="CLU_212582_1_0_3"/>
<dbReference type="AlphaFoldDB" id="K9WRV1"/>